<dbReference type="PANTHER" id="PTHR33392:SF6">
    <property type="entry name" value="POLYISOPRENYL-TEICHOIC ACID--PEPTIDOGLYCAN TEICHOIC ACID TRANSFERASE TAGU"/>
    <property type="match status" value="1"/>
</dbReference>
<dbReference type="Gene3D" id="3.40.630.190">
    <property type="entry name" value="LCP protein"/>
    <property type="match status" value="1"/>
</dbReference>
<feature type="domain" description="Cell envelope-related transcriptional attenuator" evidence="3">
    <location>
        <begin position="105"/>
        <end position="253"/>
    </location>
</feature>
<dbReference type="AlphaFoldDB" id="A0A2H0R4Q4"/>
<evidence type="ECO:0000313" key="5">
    <source>
        <dbReference type="Proteomes" id="UP000230232"/>
    </source>
</evidence>
<sequence>MENNFTQEKLAKPTRINRKKLLVSGGLVLLIIFGYYAINFGLAYRKITILNSPPSDFQGTIITLGDFRDVIDEQDLPLPKKEADRFDVLILGIRGVNDPNGGLLTDSIILFSLDKNTGETAMVSIPRDLYLNLTDRFQGKINEVYEQGVIAGRAFSFTKDTFSRVTGVYIDNVSVFDFSAFGNIIEAVDGVTVTLDVPFEEKIQWGEPFFLPAGENNLNTEQALYYSRSRFSSNDFDRARRQQQIILAIKEKALKLGFLSNPKKVTELALALGDGLKTDLGIFDIPEIISLGQSLNSQNKPPKQLVLTTQNVLYQTTETGAYILLPKLNDYKEISTAIKNII</sequence>
<dbReference type="Proteomes" id="UP000230232">
    <property type="component" value="Unassembled WGS sequence"/>
</dbReference>
<protein>
    <recommendedName>
        <fullName evidence="3">Cell envelope-related transcriptional attenuator domain-containing protein</fullName>
    </recommendedName>
</protein>
<keyword evidence="2" id="KW-0472">Membrane</keyword>
<organism evidence="4 5">
    <name type="scientific">Candidatus Yanofskybacteria bacterium CG10_big_fil_rev_8_21_14_0_10_46_23</name>
    <dbReference type="NCBI Taxonomy" id="1975098"/>
    <lineage>
        <taxon>Bacteria</taxon>
        <taxon>Candidatus Yanofskyibacteriota</taxon>
    </lineage>
</organism>
<evidence type="ECO:0000313" key="4">
    <source>
        <dbReference type="EMBL" id="PIR41502.1"/>
    </source>
</evidence>
<gene>
    <name evidence="4" type="ORF">COV31_01365</name>
</gene>
<evidence type="ECO:0000256" key="2">
    <source>
        <dbReference type="SAM" id="Phobius"/>
    </source>
</evidence>
<keyword evidence="2" id="KW-1133">Transmembrane helix</keyword>
<dbReference type="InterPro" id="IPR004474">
    <property type="entry name" value="LytR_CpsA_psr"/>
</dbReference>
<comment type="caution">
    <text evidence="4">The sequence shown here is derived from an EMBL/GenBank/DDBJ whole genome shotgun (WGS) entry which is preliminary data.</text>
</comment>
<evidence type="ECO:0000256" key="1">
    <source>
        <dbReference type="ARBA" id="ARBA00006068"/>
    </source>
</evidence>
<dbReference type="EMBL" id="PCXO01000005">
    <property type="protein sequence ID" value="PIR41502.1"/>
    <property type="molecule type" value="Genomic_DNA"/>
</dbReference>
<keyword evidence="2" id="KW-0812">Transmembrane</keyword>
<dbReference type="NCBIfam" id="TIGR00350">
    <property type="entry name" value="lytR_cpsA_psr"/>
    <property type="match status" value="1"/>
</dbReference>
<proteinExistence type="inferred from homology"/>
<feature type="transmembrane region" description="Helical" evidence="2">
    <location>
        <begin position="21"/>
        <end position="44"/>
    </location>
</feature>
<name>A0A2H0R4Q4_9BACT</name>
<comment type="similarity">
    <text evidence="1">Belongs to the LytR/CpsA/Psr (LCP) family.</text>
</comment>
<accession>A0A2H0R4Q4</accession>
<dbReference type="PANTHER" id="PTHR33392">
    <property type="entry name" value="POLYISOPRENYL-TEICHOIC ACID--PEPTIDOGLYCAN TEICHOIC ACID TRANSFERASE TAGU"/>
    <property type="match status" value="1"/>
</dbReference>
<dbReference type="Pfam" id="PF03816">
    <property type="entry name" value="LytR_cpsA_psr"/>
    <property type="match status" value="1"/>
</dbReference>
<reference evidence="4 5" key="1">
    <citation type="submission" date="2017-09" db="EMBL/GenBank/DDBJ databases">
        <title>Depth-based differentiation of microbial function through sediment-hosted aquifers and enrichment of novel symbionts in the deep terrestrial subsurface.</title>
        <authorList>
            <person name="Probst A.J."/>
            <person name="Ladd B."/>
            <person name="Jarett J.K."/>
            <person name="Geller-Mcgrath D.E."/>
            <person name="Sieber C.M."/>
            <person name="Emerson J.B."/>
            <person name="Anantharaman K."/>
            <person name="Thomas B.C."/>
            <person name="Malmstrom R."/>
            <person name="Stieglmeier M."/>
            <person name="Klingl A."/>
            <person name="Woyke T."/>
            <person name="Ryan C.M."/>
            <person name="Banfield J.F."/>
        </authorList>
    </citation>
    <scope>NUCLEOTIDE SEQUENCE [LARGE SCALE GENOMIC DNA]</scope>
    <source>
        <strain evidence="4">CG10_big_fil_rev_8_21_14_0_10_46_23</strain>
    </source>
</reference>
<evidence type="ECO:0000259" key="3">
    <source>
        <dbReference type="Pfam" id="PF03816"/>
    </source>
</evidence>
<dbReference type="InterPro" id="IPR050922">
    <property type="entry name" value="LytR/CpsA/Psr_CW_biosynth"/>
</dbReference>